<keyword evidence="2" id="KW-0472">Membrane</keyword>
<keyword evidence="2" id="KW-0812">Transmembrane</keyword>
<dbReference type="AlphaFoldDB" id="A0A382FFT5"/>
<feature type="region of interest" description="Disordered" evidence="1">
    <location>
        <begin position="1"/>
        <end position="21"/>
    </location>
</feature>
<feature type="transmembrane region" description="Helical" evidence="2">
    <location>
        <begin position="69"/>
        <end position="90"/>
    </location>
</feature>
<accession>A0A382FFT5</accession>
<sequence length="103" mass="11730">MPENANTDSHEHHSDANAVGPAQGEKKYWLDDLGNVQKIYRSLWVLCALLVAADLFYEKHIEFPVEGFLGFFGFYGFVSCVLLVLAATQLRKVVGRDEDYYDR</sequence>
<organism evidence="3">
    <name type="scientific">marine metagenome</name>
    <dbReference type="NCBI Taxonomy" id="408172"/>
    <lineage>
        <taxon>unclassified sequences</taxon>
        <taxon>metagenomes</taxon>
        <taxon>ecological metagenomes</taxon>
    </lineage>
</organism>
<feature type="transmembrane region" description="Helical" evidence="2">
    <location>
        <begin position="39"/>
        <end position="57"/>
    </location>
</feature>
<name>A0A382FFT5_9ZZZZ</name>
<evidence type="ECO:0000256" key="1">
    <source>
        <dbReference type="SAM" id="MobiDB-lite"/>
    </source>
</evidence>
<proteinExistence type="predicted"/>
<reference evidence="3" key="1">
    <citation type="submission" date="2018-05" db="EMBL/GenBank/DDBJ databases">
        <authorList>
            <person name="Lanie J.A."/>
            <person name="Ng W.-L."/>
            <person name="Kazmierczak K.M."/>
            <person name="Andrzejewski T.M."/>
            <person name="Davidsen T.M."/>
            <person name="Wayne K.J."/>
            <person name="Tettelin H."/>
            <person name="Glass J.I."/>
            <person name="Rusch D."/>
            <person name="Podicherti R."/>
            <person name="Tsui H.-C.T."/>
            <person name="Winkler M.E."/>
        </authorList>
    </citation>
    <scope>NUCLEOTIDE SEQUENCE</scope>
</reference>
<keyword evidence="2" id="KW-1133">Transmembrane helix</keyword>
<dbReference type="EMBL" id="UINC01049377">
    <property type="protein sequence ID" value="SVB61083.1"/>
    <property type="molecule type" value="Genomic_DNA"/>
</dbReference>
<protein>
    <submittedName>
        <fullName evidence="3">Uncharacterized protein</fullName>
    </submittedName>
</protein>
<evidence type="ECO:0000256" key="2">
    <source>
        <dbReference type="SAM" id="Phobius"/>
    </source>
</evidence>
<gene>
    <name evidence="3" type="ORF">METZ01_LOCUS213937</name>
</gene>
<evidence type="ECO:0000313" key="3">
    <source>
        <dbReference type="EMBL" id="SVB61083.1"/>
    </source>
</evidence>